<organism evidence="1 2">
    <name type="scientific">Reticulomyxa filosa</name>
    <dbReference type="NCBI Taxonomy" id="46433"/>
    <lineage>
        <taxon>Eukaryota</taxon>
        <taxon>Sar</taxon>
        <taxon>Rhizaria</taxon>
        <taxon>Retaria</taxon>
        <taxon>Foraminifera</taxon>
        <taxon>Monothalamids</taxon>
        <taxon>Reticulomyxidae</taxon>
        <taxon>Reticulomyxa</taxon>
    </lineage>
</organism>
<evidence type="ECO:0000313" key="2">
    <source>
        <dbReference type="Proteomes" id="UP000023152"/>
    </source>
</evidence>
<accession>X6MRF9</accession>
<evidence type="ECO:0000313" key="1">
    <source>
        <dbReference type="EMBL" id="ETO16369.1"/>
    </source>
</evidence>
<comment type="caution">
    <text evidence="1">The sequence shown here is derived from an EMBL/GenBank/DDBJ whole genome shotgun (WGS) entry which is preliminary data.</text>
</comment>
<sequence length="142" mass="16431">MKKYDRVRDLIQLVAYEYKCKPDFILGFVSGDYQLKRDLEHNTTLAALYDCDDTDESYKLYILRDWNKEVTKEDIATKQLKLFVGRTAFASPIDKFLENFKNGAVNNSTRKINQRTGATTSLREGESPLFGLPFAFSFLNIH</sequence>
<dbReference type="Proteomes" id="UP000023152">
    <property type="component" value="Unassembled WGS sequence"/>
</dbReference>
<protein>
    <submittedName>
        <fullName evidence="1">Uncharacterized protein</fullName>
    </submittedName>
</protein>
<reference evidence="1 2" key="1">
    <citation type="journal article" date="2013" name="Curr. Biol.">
        <title>The Genome of the Foraminiferan Reticulomyxa filosa.</title>
        <authorList>
            <person name="Glockner G."/>
            <person name="Hulsmann N."/>
            <person name="Schleicher M."/>
            <person name="Noegel A.A."/>
            <person name="Eichinger L."/>
            <person name="Gallinger C."/>
            <person name="Pawlowski J."/>
            <person name="Sierra R."/>
            <person name="Euteneuer U."/>
            <person name="Pillet L."/>
            <person name="Moustafa A."/>
            <person name="Platzer M."/>
            <person name="Groth M."/>
            <person name="Szafranski K."/>
            <person name="Schliwa M."/>
        </authorList>
    </citation>
    <scope>NUCLEOTIDE SEQUENCE [LARGE SCALE GENOMIC DNA]</scope>
</reference>
<keyword evidence="2" id="KW-1185">Reference proteome</keyword>
<dbReference type="AlphaFoldDB" id="X6MRF9"/>
<gene>
    <name evidence="1" type="ORF">RFI_20985</name>
</gene>
<feature type="non-terminal residue" evidence="1">
    <location>
        <position position="142"/>
    </location>
</feature>
<name>X6MRF9_RETFI</name>
<dbReference type="EMBL" id="ASPP01018327">
    <property type="protein sequence ID" value="ETO16369.1"/>
    <property type="molecule type" value="Genomic_DNA"/>
</dbReference>
<proteinExistence type="predicted"/>